<evidence type="ECO:0000313" key="2">
    <source>
        <dbReference type="EMBL" id="ATI17273.1"/>
    </source>
</evidence>
<dbReference type="Proteomes" id="UP000230211">
    <property type="component" value="Segment"/>
</dbReference>
<evidence type="ECO:0000256" key="1">
    <source>
        <dbReference type="SAM" id="Phobius"/>
    </source>
</evidence>
<proteinExistence type="predicted"/>
<keyword evidence="1" id="KW-0472">Membrane</keyword>
<keyword evidence="1" id="KW-0812">Transmembrane</keyword>
<name>A0A291LDZ8_9CAUD</name>
<organism evidence="2 3">
    <name type="scientific">Aeromonas phage AS-szw</name>
    <dbReference type="NCBI Taxonomy" id="2026114"/>
    <lineage>
        <taxon>Viruses</taxon>
        <taxon>Duplodnaviria</taxon>
        <taxon>Heunggongvirae</taxon>
        <taxon>Uroviricota</taxon>
        <taxon>Caudoviricetes</taxon>
        <taxon>Pantevenvirales</taxon>
        <taxon>Straboviridae</taxon>
        <taxon>Emmerichvirinae</taxon>
        <taxon>Ceceduovirus</taxon>
        <taxon>Ceceduovirus aszj</taxon>
    </lineage>
</organism>
<reference evidence="2 3" key="1">
    <citation type="submission" date="2017-07" db="EMBL/GenBank/DDBJ databases">
        <title>In vitro design and evaluation of phage cocktails against multidrug-resistant Aeromonas salmonicida.</title>
        <authorList>
            <person name="Chen L."/>
            <person name="Yuan S."/>
            <person name="Ma Y."/>
        </authorList>
    </citation>
    <scope>NUCLEOTIDE SEQUENCE [LARGE SCALE GENOMIC DNA]</scope>
</reference>
<evidence type="ECO:0000313" key="3">
    <source>
        <dbReference type="Proteomes" id="UP000230211"/>
    </source>
</evidence>
<dbReference type="EMBL" id="MF498773">
    <property type="protein sequence ID" value="ATI17273.1"/>
    <property type="molecule type" value="Genomic_DNA"/>
</dbReference>
<keyword evidence="1" id="KW-1133">Transmembrane helix</keyword>
<feature type="transmembrane region" description="Helical" evidence="1">
    <location>
        <begin position="12"/>
        <end position="30"/>
    </location>
</feature>
<protein>
    <submittedName>
        <fullName evidence="2">Uncharacterized protein</fullName>
    </submittedName>
</protein>
<feature type="transmembrane region" description="Helical" evidence="1">
    <location>
        <begin position="42"/>
        <end position="60"/>
    </location>
</feature>
<sequence>MMDFINSQFGFVLITTMFLCGIVFNGVVTYYESRQNSKMEKFLSYLMHLVGCALSINGYVELLKIMDFSKIMG</sequence>
<accession>A0A291LDZ8</accession>